<proteinExistence type="predicted"/>
<keyword evidence="3" id="KW-0175">Coiled coil</keyword>
<dbReference type="HOGENOM" id="CLU_1207858_0_0_9"/>
<evidence type="ECO:0000313" key="5">
    <source>
        <dbReference type="Proteomes" id="UP000031829"/>
    </source>
</evidence>
<dbReference type="AlphaFoldDB" id="A0A0B6AJS4"/>
<protein>
    <submittedName>
        <fullName evidence="4">Terminase small subunit</fullName>
    </submittedName>
</protein>
<evidence type="ECO:0000256" key="2">
    <source>
        <dbReference type="ARBA" id="ARBA00023219"/>
    </source>
</evidence>
<name>A0A0B6AJS4_PRIM2</name>
<dbReference type="Gene3D" id="1.10.10.1400">
    <property type="entry name" value="Terminase, small subunit, N-terminal DNA-binding domain, HTH motif"/>
    <property type="match status" value="1"/>
</dbReference>
<dbReference type="PANTHER" id="PTHR41328">
    <property type="entry name" value="TERMINASE SMALL SUBUNIT-RELATED"/>
    <property type="match status" value="1"/>
</dbReference>
<feature type="coiled-coil region" evidence="3">
    <location>
        <begin position="49"/>
        <end position="155"/>
    </location>
</feature>
<reference evidence="4 5" key="1">
    <citation type="journal article" date="2015" name="Genome Announc.">
        <title>Complete genome sequences for 35 biothreat assay-relevant bacillus species.</title>
        <authorList>
            <person name="Johnson S.L."/>
            <person name="Daligault H.E."/>
            <person name="Davenport K.W."/>
            <person name="Jaissle J."/>
            <person name="Frey K.G."/>
            <person name="Ladner J.T."/>
            <person name="Broomall S.M."/>
            <person name="Bishop-Lilly K.A."/>
            <person name="Bruce D.C."/>
            <person name="Gibbons H.S."/>
            <person name="Coyne S.R."/>
            <person name="Lo C.C."/>
            <person name="Meincke L."/>
            <person name="Munk A.C."/>
            <person name="Koroleva G.I."/>
            <person name="Rosenzweig C.N."/>
            <person name="Palacios G.F."/>
            <person name="Redden C.L."/>
            <person name="Minogue T.D."/>
            <person name="Chain P.S."/>
        </authorList>
    </citation>
    <scope>NUCLEOTIDE SEQUENCE [LARGE SCALE GENOMIC DNA]</scope>
    <source>
        <strain evidence="5">ATCC 14581 / DSM 32 / JCM 2506 / NBRC 15308 / NCIMB 9376 / NCTC 10342 / NRRL B-14308 / VKM B-512</strain>
    </source>
</reference>
<dbReference type="RefSeq" id="WP_052098011.1">
    <property type="nucleotide sequence ID" value="NZ_BCVB01000021.1"/>
</dbReference>
<dbReference type="EMBL" id="CP009920">
    <property type="protein sequence ID" value="AJI21307.1"/>
    <property type="molecule type" value="Genomic_DNA"/>
</dbReference>
<dbReference type="InterPro" id="IPR038713">
    <property type="entry name" value="Terminase_Gp1_N_sf"/>
</dbReference>
<evidence type="ECO:0000256" key="3">
    <source>
        <dbReference type="SAM" id="Coils"/>
    </source>
</evidence>
<sequence>MSKLSFKQELFIEEYLISFNATQSAIKAGYSERTASVTGAKLLRNAKVAKKIDAEMKRLRERMSEDSNKVYAELWKQLDAIDKKIADHEQAVEQIDTLERDNNDILPEIQELNEQISTLNQRKREASKKENATLVSKLEEDIEVLEQELKPLKKDKDARYREIERLYKYLIKPAAWEKIMSMRKSILHDILDRGGYKSTDKLEVSGNVKSTLDLSSLSIEELRSLAKDK</sequence>
<dbReference type="GO" id="GO:0051276">
    <property type="term" value="P:chromosome organization"/>
    <property type="evidence" value="ECO:0007669"/>
    <property type="project" value="InterPro"/>
</dbReference>
<organism evidence="4 5">
    <name type="scientific">Priestia megaterium (strain ATCC 14581 / DSM 32 / CCUG 1817 / JCM 2506 / NBRC 15308 / NCIMB 9376 / NCTC 10342 / NRRL B-14308 / VKM B-512 / Ford 19)</name>
    <name type="common">Bacillus megaterium</name>
    <dbReference type="NCBI Taxonomy" id="1348623"/>
    <lineage>
        <taxon>Bacteria</taxon>
        <taxon>Bacillati</taxon>
        <taxon>Bacillota</taxon>
        <taxon>Bacilli</taxon>
        <taxon>Bacillales</taxon>
        <taxon>Bacillaceae</taxon>
        <taxon>Priestia</taxon>
    </lineage>
</organism>
<dbReference type="Pfam" id="PF03592">
    <property type="entry name" value="Terminase_2"/>
    <property type="match status" value="1"/>
</dbReference>
<evidence type="ECO:0000313" key="4">
    <source>
        <dbReference type="EMBL" id="AJI21307.1"/>
    </source>
</evidence>
<dbReference type="PANTHER" id="PTHR41328:SF2">
    <property type="entry name" value="TERMINASE SMALL SUBUNIT"/>
    <property type="match status" value="1"/>
</dbReference>
<dbReference type="Proteomes" id="UP000031829">
    <property type="component" value="Chromosome"/>
</dbReference>
<gene>
    <name evidence="4" type="ORF">BG04_1452</name>
</gene>
<keyword evidence="2" id="KW-0231">Viral genome packaging</keyword>
<dbReference type="InterPro" id="IPR052404">
    <property type="entry name" value="SPP1-like_terminase"/>
</dbReference>
<evidence type="ECO:0000256" key="1">
    <source>
        <dbReference type="ARBA" id="ARBA00022612"/>
    </source>
</evidence>
<dbReference type="InterPro" id="IPR005335">
    <property type="entry name" value="Terminase_ssu"/>
</dbReference>
<dbReference type="GeneID" id="93644924"/>
<keyword evidence="1" id="KW-1188">Viral release from host cell</keyword>
<accession>A0A0B6AJS4</accession>
<dbReference type="KEGG" id="bmeg:BG04_1452"/>